<dbReference type="AlphaFoldDB" id="A0A507ZHN3"/>
<keyword evidence="2" id="KW-1185">Reference proteome</keyword>
<dbReference type="Pfam" id="PF14356">
    <property type="entry name" value="DUF4403"/>
    <property type="match status" value="1"/>
</dbReference>
<evidence type="ECO:0000313" key="1">
    <source>
        <dbReference type="EMBL" id="TQD36291.1"/>
    </source>
</evidence>
<protein>
    <submittedName>
        <fullName evidence="1">DUF4403 family protein</fullName>
    </submittedName>
</protein>
<organism evidence="1 2">
    <name type="scientific">Haloflavibacter putidus</name>
    <dbReference type="NCBI Taxonomy" id="2576776"/>
    <lineage>
        <taxon>Bacteria</taxon>
        <taxon>Pseudomonadati</taxon>
        <taxon>Bacteroidota</taxon>
        <taxon>Flavobacteriia</taxon>
        <taxon>Flavobacteriales</taxon>
        <taxon>Flavobacteriaceae</taxon>
        <taxon>Haloflavibacter</taxon>
    </lineage>
</organism>
<accession>A0A507ZHN3</accession>
<dbReference type="EMBL" id="VIAR01000011">
    <property type="protein sequence ID" value="TQD36291.1"/>
    <property type="molecule type" value="Genomic_DNA"/>
</dbReference>
<dbReference type="InterPro" id="IPR025515">
    <property type="entry name" value="DUF4403"/>
</dbReference>
<comment type="caution">
    <text evidence="1">The sequence shown here is derived from an EMBL/GenBank/DDBJ whole genome shotgun (WGS) entry which is preliminary data.</text>
</comment>
<dbReference type="Proteomes" id="UP000317169">
    <property type="component" value="Unassembled WGS sequence"/>
</dbReference>
<proteinExistence type="predicted"/>
<dbReference type="RefSeq" id="WP_141422320.1">
    <property type="nucleotide sequence ID" value="NZ_VIAR01000011.1"/>
</dbReference>
<sequence length="208" mass="23910">MEKLDTKNVLKNGVNILLPVQIKLKVLEKKLQKELIGFEIRKDGEDDGTLYGEVLAANLHPGTQGYDLNLELEILTKTKLFKNRKLKIDLQLKLNFNQQKQAIDLEDYKAIGENNSWFTNKLIGFLLNSLIRKKVLEKSNFHLEPKLKKAKTALNKKLENLFEVKKGVLLYGNMQELILQEVYVKEKHLVILLTAQGNLAAEIFELDL</sequence>
<name>A0A507ZHN3_9FLAO</name>
<evidence type="ECO:0000313" key="2">
    <source>
        <dbReference type="Proteomes" id="UP000317169"/>
    </source>
</evidence>
<reference evidence="1 2" key="1">
    <citation type="submission" date="2019-06" db="EMBL/GenBank/DDBJ databases">
        <title>Flavibacter putida gen. nov., sp. nov., a novel marine bacterium of the family Flavobacteriaceae isolated from coastal seawater.</title>
        <authorList>
            <person name="Feng X."/>
        </authorList>
    </citation>
    <scope>NUCLEOTIDE SEQUENCE [LARGE SCALE GENOMIC DNA]</scope>
    <source>
        <strain evidence="1 2">PLHSN227</strain>
    </source>
</reference>
<gene>
    <name evidence="1" type="ORF">FKR84_10795</name>
</gene>
<dbReference type="OrthoDB" id="1425232at2"/>